<keyword evidence="5" id="KW-1185">Reference proteome</keyword>
<gene>
    <name evidence="4" type="ORF">ACFFVD_15085</name>
</gene>
<proteinExistence type="predicted"/>
<evidence type="ECO:0000313" key="4">
    <source>
        <dbReference type="EMBL" id="MFB9261119.1"/>
    </source>
</evidence>
<evidence type="ECO:0000259" key="3">
    <source>
        <dbReference type="Pfam" id="PF10756"/>
    </source>
</evidence>
<evidence type="ECO:0000256" key="1">
    <source>
        <dbReference type="SAM" id="MobiDB-lite"/>
    </source>
</evidence>
<feature type="region of interest" description="Disordered" evidence="1">
    <location>
        <begin position="1"/>
        <end position="23"/>
    </location>
</feature>
<sequence>MSAEPDGAARATGSPSATEPGWEFEHRPTRMRRVVTVLAVVIVLVHIVWAIILVRGDTGVTIGVPDQLAFVVTGLIFAGVLLTLLRIRVRAGSAGVEITGPMRSRVWPWEDVVGLTFPRSSFWPRLELPAYEHVGIWAIQTFDGADGVEAMARLRDVVREHKPSAADPETVADR</sequence>
<feature type="domain" description="Low molecular weight protein antigen 6 PH" evidence="3">
    <location>
        <begin position="86"/>
        <end position="156"/>
    </location>
</feature>
<evidence type="ECO:0000256" key="2">
    <source>
        <dbReference type="SAM" id="Phobius"/>
    </source>
</evidence>
<dbReference type="Proteomes" id="UP001589700">
    <property type="component" value="Unassembled WGS sequence"/>
</dbReference>
<dbReference type="InterPro" id="IPR019692">
    <property type="entry name" value="CFP-6_PH"/>
</dbReference>
<dbReference type="Pfam" id="PF10756">
    <property type="entry name" value="bPH_6"/>
    <property type="match status" value="1"/>
</dbReference>
<accession>A0ABV5JWM7</accession>
<keyword evidence="2" id="KW-1133">Transmembrane helix</keyword>
<keyword evidence="2" id="KW-0812">Transmembrane</keyword>
<dbReference type="RefSeq" id="WP_182633029.1">
    <property type="nucleotide sequence ID" value="NZ_JAALDM010000222.1"/>
</dbReference>
<dbReference type="EMBL" id="JBHMDY010000013">
    <property type="protein sequence ID" value="MFB9261119.1"/>
    <property type="molecule type" value="Genomic_DNA"/>
</dbReference>
<name>A0ABV5JWM7_9ACTN</name>
<keyword evidence="2" id="KW-0472">Membrane</keyword>
<feature type="transmembrane region" description="Helical" evidence="2">
    <location>
        <begin position="34"/>
        <end position="55"/>
    </location>
</feature>
<protein>
    <submittedName>
        <fullName evidence="4">PH domain-containing protein</fullName>
    </submittedName>
</protein>
<evidence type="ECO:0000313" key="5">
    <source>
        <dbReference type="Proteomes" id="UP001589700"/>
    </source>
</evidence>
<reference evidence="4 5" key="1">
    <citation type="submission" date="2024-09" db="EMBL/GenBank/DDBJ databases">
        <authorList>
            <person name="Sun Q."/>
            <person name="Mori K."/>
        </authorList>
    </citation>
    <scope>NUCLEOTIDE SEQUENCE [LARGE SCALE GENOMIC DNA]</scope>
    <source>
        <strain evidence="4 5">CCM 7659</strain>
    </source>
</reference>
<organism evidence="4 5">
    <name type="scientific">Dietzia aerolata</name>
    <dbReference type="NCBI Taxonomy" id="595984"/>
    <lineage>
        <taxon>Bacteria</taxon>
        <taxon>Bacillati</taxon>
        <taxon>Actinomycetota</taxon>
        <taxon>Actinomycetes</taxon>
        <taxon>Mycobacteriales</taxon>
        <taxon>Dietziaceae</taxon>
        <taxon>Dietzia</taxon>
    </lineage>
</organism>
<feature type="transmembrane region" description="Helical" evidence="2">
    <location>
        <begin position="67"/>
        <end position="85"/>
    </location>
</feature>
<comment type="caution">
    <text evidence="4">The sequence shown here is derived from an EMBL/GenBank/DDBJ whole genome shotgun (WGS) entry which is preliminary data.</text>
</comment>